<evidence type="ECO:0000313" key="1">
    <source>
        <dbReference type="EMBL" id="SOB74300.1"/>
    </source>
</evidence>
<dbReference type="Proteomes" id="UP000274850">
    <property type="component" value="Segment"/>
</dbReference>
<keyword evidence="2" id="KW-1185">Reference proteome</keyword>
<gene>
    <name evidence="1" type="ORF">BQ9231_00417</name>
</gene>
<evidence type="ECO:0000313" key="2">
    <source>
        <dbReference type="Proteomes" id="UP000274850"/>
    </source>
</evidence>
<reference evidence="1" key="1">
    <citation type="submission" date="2017-08" db="EMBL/GenBank/DDBJ databases">
        <authorList>
            <person name="de Groot N.N."/>
        </authorList>
    </citation>
    <scope>NUCLEOTIDE SEQUENCE</scope>
</reference>
<protein>
    <submittedName>
        <fullName evidence="1">Uncharacterized protein</fullName>
    </submittedName>
</protein>
<accession>A0A285Q2P6</accession>
<dbReference type="EMBL" id="LT907979">
    <property type="protein sequence ID" value="SOB74300.1"/>
    <property type="molecule type" value="Genomic_DNA"/>
</dbReference>
<sequence>MDLLVYVNRGRFIRRVNIISEEGFGDWYYLLQERRANSVLVDLSGAISVVNNRKEVCESRKPYGQEEIALANLSDETYFVIEVVDVERLQGKQISSFLPRRMFEDEEERKCSGCR</sequence>
<name>A0A285Q2P6_9VIRU</name>
<proteinExistence type="predicted"/>
<organism evidence="1">
    <name type="scientific">Cedratvirus lausannensis</name>
    <dbReference type="NCBI Taxonomy" id="2023205"/>
    <lineage>
        <taxon>Viruses</taxon>
        <taxon>Pithoviruses</taxon>
        <taxon>Orthocedratvirinae</taxon>
        <taxon>Alphacedratvirus</taxon>
        <taxon>Alphacedratvirus francolausannense</taxon>
    </lineage>
</organism>